<organism evidence="4 5">
    <name type="scientific">Panicum miliaceum</name>
    <name type="common">Proso millet</name>
    <name type="synonym">Broomcorn millet</name>
    <dbReference type="NCBI Taxonomy" id="4540"/>
    <lineage>
        <taxon>Eukaryota</taxon>
        <taxon>Viridiplantae</taxon>
        <taxon>Streptophyta</taxon>
        <taxon>Embryophyta</taxon>
        <taxon>Tracheophyta</taxon>
        <taxon>Spermatophyta</taxon>
        <taxon>Magnoliopsida</taxon>
        <taxon>Liliopsida</taxon>
        <taxon>Poales</taxon>
        <taxon>Poaceae</taxon>
        <taxon>PACMAD clade</taxon>
        <taxon>Panicoideae</taxon>
        <taxon>Panicodae</taxon>
        <taxon>Paniceae</taxon>
        <taxon>Panicinae</taxon>
        <taxon>Panicum</taxon>
        <taxon>Panicum sect. Panicum</taxon>
    </lineage>
</organism>
<dbReference type="PANTHER" id="PTHR33077:SF64">
    <property type="entry name" value="PROTEIN TIFY"/>
    <property type="match status" value="1"/>
</dbReference>
<proteinExistence type="inferred from homology"/>
<dbReference type="GO" id="GO:0005634">
    <property type="term" value="C:nucleus"/>
    <property type="evidence" value="ECO:0007669"/>
    <property type="project" value="UniProtKB-SubCell"/>
</dbReference>
<accession>A0A3L6TS00</accession>
<dbReference type="AlphaFoldDB" id="A0A3L6TS00"/>
<sequence length="180" mass="18578">MAEADYCSGRRRFAVACSVLSRCVKAKAATAGRMAGAAHTRSAAQAAARATMPLMLGADVVVGEETSAAAATPSAPAQLTITYGGRVLVFDDVQARTVAEMVRVAARQGVPGGPPADPQVARKASSLQRLMEKRRDRHRLRARLPYAPARPVAAVARKKGQEGGDAGGWLGLGIPGGCAC</sequence>
<dbReference type="STRING" id="4540.A0A3L6TS00"/>
<evidence type="ECO:0000256" key="1">
    <source>
        <dbReference type="ARBA" id="ARBA00008614"/>
    </source>
</evidence>
<keyword evidence="2" id="KW-1184">Jasmonic acid signaling pathway</keyword>
<feature type="domain" description="Tify" evidence="3">
    <location>
        <begin position="72"/>
        <end position="107"/>
    </location>
</feature>
<comment type="subcellular location">
    <subcellularLocation>
        <location evidence="2">Nucleus</location>
    </subcellularLocation>
</comment>
<comment type="caution">
    <text evidence="4">The sequence shown here is derived from an EMBL/GenBank/DDBJ whole genome shotgun (WGS) entry which is preliminary data.</text>
</comment>
<comment type="domain">
    <text evidence="2">The jas domain is required for interaction with COI1.</text>
</comment>
<keyword evidence="5" id="KW-1185">Reference proteome</keyword>
<dbReference type="GO" id="GO:0031347">
    <property type="term" value="P:regulation of defense response"/>
    <property type="evidence" value="ECO:0007669"/>
    <property type="project" value="UniProtKB-UniRule"/>
</dbReference>
<protein>
    <recommendedName>
        <fullName evidence="2">Protein TIFY</fullName>
    </recommendedName>
    <alternativeName>
        <fullName evidence="2">Jasmonate ZIM domain-containing protein</fullName>
    </alternativeName>
</protein>
<dbReference type="Pfam" id="PF06200">
    <property type="entry name" value="tify"/>
    <property type="match status" value="1"/>
</dbReference>
<evidence type="ECO:0000313" key="5">
    <source>
        <dbReference type="Proteomes" id="UP000275267"/>
    </source>
</evidence>
<evidence type="ECO:0000259" key="3">
    <source>
        <dbReference type="PROSITE" id="PS51320"/>
    </source>
</evidence>
<comment type="similarity">
    <text evidence="1 2">Belongs to the TIFY/JAZ family.</text>
</comment>
<evidence type="ECO:0000256" key="2">
    <source>
        <dbReference type="RuleBase" id="RU369065"/>
    </source>
</evidence>
<dbReference type="EMBL" id="PQIB02000001">
    <property type="protein sequence ID" value="RLN42436.1"/>
    <property type="molecule type" value="Genomic_DNA"/>
</dbReference>
<dbReference type="OrthoDB" id="666749at2759"/>
<dbReference type="SMART" id="SM00979">
    <property type="entry name" value="TIFY"/>
    <property type="match status" value="1"/>
</dbReference>
<dbReference type="PANTHER" id="PTHR33077">
    <property type="entry name" value="PROTEIN TIFY 4A-RELATED-RELATED"/>
    <property type="match status" value="1"/>
</dbReference>
<dbReference type="GO" id="GO:2000022">
    <property type="term" value="P:regulation of jasmonic acid mediated signaling pathway"/>
    <property type="evidence" value="ECO:0007669"/>
    <property type="project" value="UniProtKB-UniRule"/>
</dbReference>
<dbReference type="PROSITE" id="PS51320">
    <property type="entry name" value="TIFY"/>
    <property type="match status" value="1"/>
</dbReference>
<dbReference type="GO" id="GO:0009611">
    <property type="term" value="P:response to wounding"/>
    <property type="evidence" value="ECO:0007669"/>
    <property type="project" value="UniProtKB-UniRule"/>
</dbReference>
<evidence type="ECO:0000313" key="4">
    <source>
        <dbReference type="EMBL" id="RLN42436.1"/>
    </source>
</evidence>
<name>A0A3L6TS00_PANMI</name>
<keyword evidence="2" id="KW-0539">Nucleus</keyword>
<reference evidence="5" key="1">
    <citation type="journal article" date="2019" name="Nat. Commun.">
        <title>The genome of broomcorn millet.</title>
        <authorList>
            <person name="Zou C."/>
            <person name="Miki D."/>
            <person name="Li D."/>
            <person name="Tang Q."/>
            <person name="Xiao L."/>
            <person name="Rajput S."/>
            <person name="Deng P."/>
            <person name="Jia W."/>
            <person name="Huang R."/>
            <person name="Zhang M."/>
            <person name="Sun Y."/>
            <person name="Hu J."/>
            <person name="Fu X."/>
            <person name="Schnable P.S."/>
            <person name="Li F."/>
            <person name="Zhang H."/>
            <person name="Feng B."/>
            <person name="Zhu X."/>
            <person name="Liu R."/>
            <person name="Schnable J.C."/>
            <person name="Zhu J.-K."/>
            <person name="Zhang H."/>
        </authorList>
    </citation>
    <scope>NUCLEOTIDE SEQUENCE [LARGE SCALE GENOMIC DNA]</scope>
</reference>
<dbReference type="Proteomes" id="UP000275267">
    <property type="component" value="Unassembled WGS sequence"/>
</dbReference>
<gene>
    <name evidence="4" type="ORF">C2845_PM01G43860</name>
</gene>
<dbReference type="InterPro" id="IPR040390">
    <property type="entry name" value="TIFY/JAZ"/>
</dbReference>
<comment type="function">
    <text evidence="2">Repressor of jasmonate responses.</text>
</comment>
<dbReference type="InterPro" id="IPR010399">
    <property type="entry name" value="Tify_dom"/>
</dbReference>